<dbReference type="PANTHER" id="PTHR42760">
    <property type="entry name" value="SHORT-CHAIN DEHYDROGENASES/REDUCTASES FAMILY MEMBER"/>
    <property type="match status" value="1"/>
</dbReference>
<dbReference type="Pfam" id="PF13561">
    <property type="entry name" value="adh_short_C2"/>
    <property type="match status" value="1"/>
</dbReference>
<dbReference type="GO" id="GO:0016616">
    <property type="term" value="F:oxidoreductase activity, acting on the CH-OH group of donors, NAD or NADP as acceptor"/>
    <property type="evidence" value="ECO:0007669"/>
    <property type="project" value="TreeGrafter"/>
</dbReference>
<comment type="caution">
    <text evidence="3">The sequence shown here is derived from an EMBL/GenBank/DDBJ whole genome shotgun (WGS) entry which is preliminary data.</text>
</comment>
<evidence type="ECO:0000313" key="3">
    <source>
        <dbReference type="EMBL" id="TQM62619.1"/>
    </source>
</evidence>
<gene>
    <name evidence="3" type="ORF">FBY41_2656</name>
</gene>
<proteinExistence type="inferred from homology"/>
<keyword evidence="4" id="KW-1185">Reference proteome</keyword>
<dbReference type="PRINTS" id="PR00080">
    <property type="entry name" value="SDRFAMILY"/>
</dbReference>
<evidence type="ECO:0000256" key="2">
    <source>
        <dbReference type="ARBA" id="ARBA00023002"/>
    </source>
</evidence>
<dbReference type="GO" id="GO:0030497">
    <property type="term" value="P:fatty acid elongation"/>
    <property type="evidence" value="ECO:0007669"/>
    <property type="project" value="TreeGrafter"/>
</dbReference>
<dbReference type="FunFam" id="3.40.50.720:FF:000084">
    <property type="entry name" value="Short-chain dehydrogenase reductase"/>
    <property type="match status" value="1"/>
</dbReference>
<dbReference type="SUPFAM" id="SSF51735">
    <property type="entry name" value="NAD(P)-binding Rossmann-fold domains"/>
    <property type="match status" value="1"/>
</dbReference>
<dbReference type="InterPro" id="IPR020904">
    <property type="entry name" value="Sc_DH/Rdtase_CS"/>
</dbReference>
<organism evidence="3 4">
    <name type="scientific">Humibacillus xanthopallidus</name>
    <dbReference type="NCBI Taxonomy" id="412689"/>
    <lineage>
        <taxon>Bacteria</taxon>
        <taxon>Bacillati</taxon>
        <taxon>Actinomycetota</taxon>
        <taxon>Actinomycetes</taxon>
        <taxon>Micrococcales</taxon>
        <taxon>Intrasporangiaceae</taxon>
        <taxon>Humibacillus</taxon>
    </lineage>
</organism>
<dbReference type="Gene3D" id="3.40.50.720">
    <property type="entry name" value="NAD(P)-binding Rossmann-like Domain"/>
    <property type="match status" value="1"/>
</dbReference>
<name>A0A543HWK3_9MICO</name>
<accession>A0A543HWK3</accession>
<dbReference type="OrthoDB" id="4350228at2"/>
<keyword evidence="2" id="KW-0560">Oxidoreductase</keyword>
<dbReference type="PANTHER" id="PTHR42760:SF129">
    <property type="entry name" value="OXIDOREDUCTASE"/>
    <property type="match status" value="1"/>
</dbReference>
<protein>
    <submittedName>
        <fullName evidence="3">3-oxoacyl-[acyl-carrier protein] reductase</fullName>
    </submittedName>
</protein>
<dbReference type="AlphaFoldDB" id="A0A543HWK3"/>
<dbReference type="CDD" id="cd05233">
    <property type="entry name" value="SDR_c"/>
    <property type="match status" value="1"/>
</dbReference>
<sequence length="271" mass="27586">MAPDRDATVVPPFDQTGRVVLVTGAGGPTGIGFVTAALLGRLGATVALAATTARVDDRVRELEAMGVTASGHVGDLTDPDVAARVVEECVARHGGLDAVVNNAGMVSATEPDTLGGGIDETDPDRWRRSISRNLDTAYFVTRAAMAHLRASGRGRVVFVSSVTGAAMGMRREVGYAASKAALVGLARGLAVDEGRHGVTANVVGPGWIATGSQTDDEALEGLVTPLGRSGTPEEVAAAIAFLVSAEAAYVTGQVLLVDGGNTVAEQRALDA</sequence>
<dbReference type="InterPro" id="IPR002347">
    <property type="entry name" value="SDR_fam"/>
</dbReference>
<dbReference type="EMBL" id="VFPM01000002">
    <property type="protein sequence ID" value="TQM62619.1"/>
    <property type="molecule type" value="Genomic_DNA"/>
</dbReference>
<comment type="similarity">
    <text evidence="1">Belongs to the short-chain dehydrogenases/reductases (SDR) family.</text>
</comment>
<reference evidence="3 4" key="1">
    <citation type="submission" date="2019-06" db="EMBL/GenBank/DDBJ databases">
        <title>Genome sequencing of plant associated microbes to promote plant fitness in Sorghum bicolor and Oryza sativa.</title>
        <authorList>
            <person name="Coleman-Derr D."/>
        </authorList>
    </citation>
    <scope>NUCLEOTIDE SEQUENCE [LARGE SCALE GENOMIC DNA]</scope>
    <source>
        <strain evidence="3 4">KV-663</strain>
    </source>
</reference>
<dbReference type="InterPro" id="IPR036291">
    <property type="entry name" value="NAD(P)-bd_dom_sf"/>
</dbReference>
<dbReference type="Proteomes" id="UP000316747">
    <property type="component" value="Unassembled WGS sequence"/>
</dbReference>
<evidence type="ECO:0000256" key="1">
    <source>
        <dbReference type="ARBA" id="ARBA00006484"/>
    </source>
</evidence>
<dbReference type="PRINTS" id="PR00081">
    <property type="entry name" value="GDHRDH"/>
</dbReference>
<dbReference type="PROSITE" id="PS00061">
    <property type="entry name" value="ADH_SHORT"/>
    <property type="match status" value="1"/>
</dbReference>
<dbReference type="RefSeq" id="WP_141844677.1">
    <property type="nucleotide sequence ID" value="NZ_VFPM01000002.1"/>
</dbReference>
<evidence type="ECO:0000313" key="4">
    <source>
        <dbReference type="Proteomes" id="UP000316747"/>
    </source>
</evidence>